<dbReference type="Proteomes" id="UP000499080">
    <property type="component" value="Unassembled WGS sequence"/>
</dbReference>
<name>A0A4Y2NRF5_ARAVE</name>
<protein>
    <submittedName>
        <fullName evidence="1">Uncharacterized protein</fullName>
    </submittedName>
</protein>
<accession>A0A4Y2NRF5</accession>
<evidence type="ECO:0000313" key="1">
    <source>
        <dbReference type="EMBL" id="GBN41564.1"/>
    </source>
</evidence>
<evidence type="ECO:0000313" key="2">
    <source>
        <dbReference type="Proteomes" id="UP000499080"/>
    </source>
</evidence>
<reference evidence="1 2" key="1">
    <citation type="journal article" date="2019" name="Sci. Rep.">
        <title>Orb-weaving spider Araneus ventricosus genome elucidates the spidroin gene catalogue.</title>
        <authorList>
            <person name="Kono N."/>
            <person name="Nakamura H."/>
            <person name="Ohtoshi R."/>
            <person name="Moran D.A.P."/>
            <person name="Shinohara A."/>
            <person name="Yoshida Y."/>
            <person name="Fujiwara M."/>
            <person name="Mori M."/>
            <person name="Tomita M."/>
            <person name="Arakawa K."/>
        </authorList>
    </citation>
    <scope>NUCLEOTIDE SEQUENCE [LARGE SCALE GENOMIC DNA]</scope>
</reference>
<gene>
    <name evidence="1" type="ORF">AVEN_51392_1</name>
</gene>
<proteinExistence type="predicted"/>
<dbReference type="AlphaFoldDB" id="A0A4Y2NRF5"/>
<dbReference type="EMBL" id="BGPR01009677">
    <property type="protein sequence ID" value="GBN41564.1"/>
    <property type="molecule type" value="Genomic_DNA"/>
</dbReference>
<sequence>MSKACISHQTARTAVIHWHHPPGDAHHRWPRDMSSGDAPLMARAILLHWTAPLLQDRVMPVKSLLYHPIGGAYHRWPLAYPSMADRTAVARTDVSIRRYATTGKYALYAVIQATRTTGKTC</sequence>
<organism evidence="1 2">
    <name type="scientific">Araneus ventricosus</name>
    <name type="common">Orbweaver spider</name>
    <name type="synonym">Epeira ventricosa</name>
    <dbReference type="NCBI Taxonomy" id="182803"/>
    <lineage>
        <taxon>Eukaryota</taxon>
        <taxon>Metazoa</taxon>
        <taxon>Ecdysozoa</taxon>
        <taxon>Arthropoda</taxon>
        <taxon>Chelicerata</taxon>
        <taxon>Arachnida</taxon>
        <taxon>Araneae</taxon>
        <taxon>Araneomorphae</taxon>
        <taxon>Entelegynae</taxon>
        <taxon>Araneoidea</taxon>
        <taxon>Araneidae</taxon>
        <taxon>Araneus</taxon>
    </lineage>
</organism>
<keyword evidence="2" id="KW-1185">Reference proteome</keyword>
<comment type="caution">
    <text evidence="1">The sequence shown here is derived from an EMBL/GenBank/DDBJ whole genome shotgun (WGS) entry which is preliminary data.</text>
</comment>